<dbReference type="Proteomes" id="UP000236846">
    <property type="component" value="Unassembled WGS sequence"/>
</dbReference>
<dbReference type="Gene3D" id="6.10.250.3130">
    <property type="match status" value="1"/>
</dbReference>
<dbReference type="GO" id="GO:0003735">
    <property type="term" value="F:structural constituent of ribosome"/>
    <property type="evidence" value="ECO:0007669"/>
    <property type="project" value="InterPro"/>
</dbReference>
<proteinExistence type="inferred from homology"/>
<evidence type="ECO:0000256" key="2">
    <source>
        <dbReference type="ARBA" id="ARBA00023274"/>
    </source>
</evidence>
<dbReference type="SUPFAM" id="SSF47060">
    <property type="entry name" value="S15/NS1 RNA-binding domain"/>
    <property type="match status" value="1"/>
</dbReference>
<evidence type="ECO:0000256" key="1">
    <source>
        <dbReference type="ARBA" id="ARBA00022980"/>
    </source>
</evidence>
<organism evidence="6 7">
    <name type="scientific">Candidatus Brennerbacteria bacterium CG11_big_fil_rev_8_21_14_0_20_43_10</name>
    <dbReference type="NCBI Taxonomy" id="1974523"/>
    <lineage>
        <taxon>Bacteria</taxon>
        <taxon>Candidatus Brenneribacteriota</taxon>
    </lineage>
</organism>
<dbReference type="FunFam" id="1.10.287.10:FF:000002">
    <property type="entry name" value="30S ribosomal protein S15"/>
    <property type="match status" value="1"/>
</dbReference>
<reference evidence="6 7" key="1">
    <citation type="submission" date="2017-09" db="EMBL/GenBank/DDBJ databases">
        <title>Depth-based differentiation of microbial function through sediment-hosted aquifers and enrichment of novel symbionts in the deep terrestrial subsurface.</title>
        <authorList>
            <person name="Probst A.J."/>
            <person name="Ladd B."/>
            <person name="Jarett J.K."/>
            <person name="Geller-Mcgrath D.E."/>
            <person name="Sieber C.M."/>
            <person name="Emerson J.B."/>
            <person name="Anantharaman K."/>
            <person name="Thomas B.C."/>
            <person name="Malmstrom R."/>
            <person name="Stieglmeier M."/>
            <person name="Klingl A."/>
            <person name="Woyke T."/>
            <person name="Ryan C.M."/>
            <person name="Banfield J.F."/>
        </authorList>
    </citation>
    <scope>NUCLEOTIDE SEQUENCE [LARGE SCALE GENOMIC DNA]</scope>
    <source>
        <strain evidence="6">CG11_big_fil_rev_8_21_14_0_20_43_10</strain>
    </source>
</reference>
<evidence type="ECO:0000256" key="5">
    <source>
        <dbReference type="RuleBase" id="RU003919"/>
    </source>
</evidence>
<dbReference type="GO" id="GO:0019843">
    <property type="term" value="F:rRNA binding"/>
    <property type="evidence" value="ECO:0007669"/>
    <property type="project" value="UniProtKB-UniRule"/>
</dbReference>
<dbReference type="Gene3D" id="1.10.287.10">
    <property type="entry name" value="S15/NS1, RNA-binding"/>
    <property type="match status" value="1"/>
</dbReference>
<comment type="function">
    <text evidence="4">One of the primary rRNA binding proteins, it binds directly to 16S rRNA where it helps nucleate assembly of the platform of the 30S subunit by binding and bridging several RNA helices of the 16S rRNA.</text>
</comment>
<dbReference type="PANTHER" id="PTHR23321">
    <property type="entry name" value="RIBOSOMAL PROTEIN S15, BACTERIAL AND ORGANELLAR"/>
    <property type="match status" value="1"/>
</dbReference>
<dbReference type="EMBL" id="PCXE01000009">
    <property type="protein sequence ID" value="PIR26930.1"/>
    <property type="molecule type" value="Genomic_DNA"/>
</dbReference>
<sequence>MLRKKTKTRVIEKTRIHKTDTGSAEVQISLLNKRIEELSEHLKTNKKDFSSRRGLLQMIIKRKRLTNWLKTNYPKRYQKLVKLVG</sequence>
<comment type="function">
    <text evidence="4">Forms an intersubunit bridge (bridge B4) with the 23S rRNA of the 50S subunit in the ribosome.</text>
</comment>
<evidence type="ECO:0000313" key="6">
    <source>
        <dbReference type="EMBL" id="PIR26930.1"/>
    </source>
</evidence>
<comment type="similarity">
    <text evidence="4 5">Belongs to the universal ribosomal protein uS15 family.</text>
</comment>
<dbReference type="InterPro" id="IPR000589">
    <property type="entry name" value="Ribosomal_uS15"/>
</dbReference>
<dbReference type="CDD" id="cd00353">
    <property type="entry name" value="Ribosomal_S15p_S13e"/>
    <property type="match status" value="1"/>
</dbReference>
<accession>A0A2H0PY24</accession>
<dbReference type="GO" id="GO:0022627">
    <property type="term" value="C:cytosolic small ribosomal subunit"/>
    <property type="evidence" value="ECO:0007669"/>
    <property type="project" value="TreeGrafter"/>
</dbReference>
<keyword evidence="1 4" id="KW-0689">Ribosomal protein</keyword>
<comment type="caution">
    <text evidence="6">The sequence shown here is derived from an EMBL/GenBank/DDBJ whole genome shotgun (WGS) entry which is preliminary data.</text>
</comment>
<dbReference type="Pfam" id="PF00312">
    <property type="entry name" value="Ribosomal_S15"/>
    <property type="match status" value="1"/>
</dbReference>
<dbReference type="InterPro" id="IPR009068">
    <property type="entry name" value="uS15_NS1_RNA-bd_sf"/>
</dbReference>
<dbReference type="HAMAP" id="MF_01343_B">
    <property type="entry name" value="Ribosomal_uS15_B"/>
    <property type="match status" value="1"/>
</dbReference>
<dbReference type="SMART" id="SM01387">
    <property type="entry name" value="Ribosomal_S15"/>
    <property type="match status" value="1"/>
</dbReference>
<dbReference type="InterPro" id="IPR005290">
    <property type="entry name" value="Ribosomal_uS15_bac-type"/>
</dbReference>
<gene>
    <name evidence="4" type="primary">rpsO</name>
    <name evidence="6" type="ORF">COV41_00425</name>
</gene>
<evidence type="ECO:0000256" key="3">
    <source>
        <dbReference type="ARBA" id="ARBA00064542"/>
    </source>
</evidence>
<dbReference type="GO" id="GO:0006412">
    <property type="term" value="P:translation"/>
    <property type="evidence" value="ECO:0007669"/>
    <property type="project" value="UniProtKB-UniRule"/>
</dbReference>
<evidence type="ECO:0000256" key="4">
    <source>
        <dbReference type="HAMAP-Rule" id="MF_01343"/>
    </source>
</evidence>
<dbReference type="NCBIfam" id="TIGR00952">
    <property type="entry name" value="S15_bact"/>
    <property type="match status" value="1"/>
</dbReference>
<keyword evidence="4" id="KW-0699">rRNA-binding</keyword>
<dbReference type="PANTHER" id="PTHR23321:SF26">
    <property type="entry name" value="SMALL RIBOSOMAL SUBUNIT PROTEIN US15M"/>
    <property type="match status" value="1"/>
</dbReference>
<keyword evidence="2 4" id="KW-0687">Ribonucleoprotein</keyword>
<comment type="subunit">
    <text evidence="3 4">Part of the 30S ribosomal subunit. Forms a bridge to the 50S subunit in the 70S ribosome, contacting the 23S rRNA.</text>
</comment>
<name>A0A2H0PY24_9BACT</name>
<dbReference type="AlphaFoldDB" id="A0A2H0PY24"/>
<evidence type="ECO:0000313" key="7">
    <source>
        <dbReference type="Proteomes" id="UP000236846"/>
    </source>
</evidence>
<protein>
    <recommendedName>
        <fullName evidence="4">Small ribosomal subunit protein uS15</fullName>
    </recommendedName>
</protein>
<keyword evidence="4" id="KW-0694">RNA-binding</keyword>